<accession>A0AA39NWP1</accession>
<reference evidence="1" key="1">
    <citation type="submission" date="2023-06" db="EMBL/GenBank/DDBJ databases">
        <authorList>
            <consortium name="Lawrence Berkeley National Laboratory"/>
            <person name="Ahrendt S."/>
            <person name="Sahu N."/>
            <person name="Indic B."/>
            <person name="Wong-Bajracharya J."/>
            <person name="Merenyi Z."/>
            <person name="Ke H.-M."/>
            <person name="Monk M."/>
            <person name="Kocsube S."/>
            <person name="Drula E."/>
            <person name="Lipzen A."/>
            <person name="Balint B."/>
            <person name="Henrissat B."/>
            <person name="Andreopoulos B."/>
            <person name="Martin F.M."/>
            <person name="Harder C.B."/>
            <person name="Rigling D."/>
            <person name="Ford K.L."/>
            <person name="Foster G.D."/>
            <person name="Pangilinan J."/>
            <person name="Papanicolaou A."/>
            <person name="Barry K."/>
            <person name="LaButti K."/>
            <person name="Viragh M."/>
            <person name="Koriabine M."/>
            <person name="Yan M."/>
            <person name="Riley R."/>
            <person name="Champramary S."/>
            <person name="Plett K.L."/>
            <person name="Tsai I.J."/>
            <person name="Slot J."/>
            <person name="Sipos G."/>
            <person name="Plett J."/>
            <person name="Nagy L.G."/>
            <person name="Grigoriev I.V."/>
        </authorList>
    </citation>
    <scope>NUCLEOTIDE SEQUENCE</scope>
    <source>
        <strain evidence="1">ICMP 16352</strain>
    </source>
</reference>
<dbReference type="PANTHER" id="PTHR39473">
    <property type="match status" value="1"/>
</dbReference>
<dbReference type="EMBL" id="JAUEPR010000034">
    <property type="protein sequence ID" value="KAK0473238.1"/>
    <property type="molecule type" value="Genomic_DNA"/>
</dbReference>
<proteinExistence type="predicted"/>
<evidence type="ECO:0000313" key="1">
    <source>
        <dbReference type="EMBL" id="KAK0473238.1"/>
    </source>
</evidence>
<protein>
    <recommendedName>
        <fullName evidence="3">DinB-like domain-containing protein</fullName>
    </recommendedName>
</protein>
<dbReference type="Proteomes" id="UP001175227">
    <property type="component" value="Unassembled WGS sequence"/>
</dbReference>
<dbReference type="AlphaFoldDB" id="A0AA39NWP1"/>
<sequence>MDLPENVAQLLSVSKILLMQAVDVLDNHLTSDEQLTVNSQYLHGSTIGKHIRHARDHFELLLACIAAPPPYVLCYDTRSRNTPMECSRSAAKESLLETIRLLEEKVPCVDFQAPITLNAVTPHIQTFETTFGRELWFAGLHCIHHWSVVRVMAGELGIKLSDDFGFAPSTLLYQDQRGSSRRGQVLDCLYFFLLLSCSAYKIPVVHTSNT</sequence>
<evidence type="ECO:0000313" key="2">
    <source>
        <dbReference type="Proteomes" id="UP001175227"/>
    </source>
</evidence>
<evidence type="ECO:0008006" key="3">
    <source>
        <dbReference type="Google" id="ProtNLM"/>
    </source>
</evidence>
<dbReference type="PANTHER" id="PTHR39473:SF1">
    <property type="entry name" value="DINB-LIKE DOMAIN-CONTAINING PROTEIN"/>
    <property type="match status" value="1"/>
</dbReference>
<comment type="caution">
    <text evidence="1">The sequence shown here is derived from an EMBL/GenBank/DDBJ whole genome shotgun (WGS) entry which is preliminary data.</text>
</comment>
<gene>
    <name evidence="1" type="ORF">IW261DRAFT_1611209</name>
</gene>
<keyword evidence="2" id="KW-1185">Reference proteome</keyword>
<name>A0AA39NWP1_9AGAR</name>
<organism evidence="1 2">
    <name type="scientific">Armillaria novae-zelandiae</name>
    <dbReference type="NCBI Taxonomy" id="153914"/>
    <lineage>
        <taxon>Eukaryota</taxon>
        <taxon>Fungi</taxon>
        <taxon>Dikarya</taxon>
        <taxon>Basidiomycota</taxon>
        <taxon>Agaricomycotina</taxon>
        <taxon>Agaricomycetes</taxon>
        <taxon>Agaricomycetidae</taxon>
        <taxon>Agaricales</taxon>
        <taxon>Marasmiineae</taxon>
        <taxon>Physalacriaceae</taxon>
        <taxon>Armillaria</taxon>
    </lineage>
</organism>